<accession>A0A3P3W6K6</accession>
<dbReference type="AlphaFoldDB" id="A0A3P3W6K6"/>
<reference evidence="2 3" key="1">
    <citation type="submission" date="2018-11" db="EMBL/GenBank/DDBJ databases">
        <title>Flavobacterium sp. nov., YIM 102600 draft genome.</title>
        <authorList>
            <person name="Li G."/>
            <person name="Jiang Y."/>
        </authorList>
    </citation>
    <scope>NUCLEOTIDE SEQUENCE [LARGE SCALE GENOMIC DNA]</scope>
    <source>
        <strain evidence="2 3">YIM 102600</strain>
    </source>
</reference>
<dbReference type="InterPro" id="IPR007560">
    <property type="entry name" value="Restrct_endonuc_IV_Mrr"/>
</dbReference>
<gene>
    <name evidence="2" type="ORF">EG849_10095</name>
</gene>
<name>A0A3P3W6K6_9FLAO</name>
<dbReference type="Gene3D" id="3.40.1350.10">
    <property type="match status" value="1"/>
</dbReference>
<dbReference type="GO" id="GO:0009307">
    <property type="term" value="P:DNA restriction-modification system"/>
    <property type="evidence" value="ECO:0007669"/>
    <property type="project" value="InterPro"/>
</dbReference>
<feature type="domain" description="Restriction endonuclease type IV Mrr" evidence="1">
    <location>
        <begin position="43"/>
        <end position="157"/>
    </location>
</feature>
<dbReference type="GO" id="GO:0004519">
    <property type="term" value="F:endonuclease activity"/>
    <property type="evidence" value="ECO:0007669"/>
    <property type="project" value="InterPro"/>
</dbReference>
<keyword evidence="3" id="KW-1185">Reference proteome</keyword>
<dbReference type="Proteomes" id="UP000271937">
    <property type="component" value="Unassembled WGS sequence"/>
</dbReference>
<comment type="caution">
    <text evidence="2">The sequence shown here is derived from an EMBL/GenBank/DDBJ whole genome shotgun (WGS) entry which is preliminary data.</text>
</comment>
<evidence type="ECO:0000313" key="2">
    <source>
        <dbReference type="EMBL" id="RRJ90812.1"/>
    </source>
</evidence>
<dbReference type="GO" id="GO:0003677">
    <property type="term" value="F:DNA binding"/>
    <property type="evidence" value="ECO:0007669"/>
    <property type="project" value="InterPro"/>
</dbReference>
<proteinExistence type="predicted"/>
<evidence type="ECO:0000259" key="1">
    <source>
        <dbReference type="Pfam" id="PF04471"/>
    </source>
</evidence>
<dbReference type="InterPro" id="IPR011856">
    <property type="entry name" value="tRNA_endonuc-like_dom_sf"/>
</dbReference>
<dbReference type="EMBL" id="RQVR01000010">
    <property type="protein sequence ID" value="RRJ90812.1"/>
    <property type="molecule type" value="Genomic_DNA"/>
</dbReference>
<dbReference type="Pfam" id="PF04471">
    <property type="entry name" value="Mrr_cat"/>
    <property type="match status" value="1"/>
</dbReference>
<evidence type="ECO:0000313" key="3">
    <source>
        <dbReference type="Proteomes" id="UP000271937"/>
    </source>
</evidence>
<protein>
    <recommendedName>
        <fullName evidence="1">Restriction endonuclease type IV Mrr domain-containing protein</fullName>
    </recommendedName>
</protein>
<sequence length="182" mass="20433">MEVWERSYYLKTDAGDSVSLNRQMTYYITNPVFMNNNAVDIIDTLDVWQFKNFCSTFFASLGISNVESVLQGGCGWIVGKGTIELGALMSYHFAFFGVQHSGTLPDTIINELRDTMDGQTNKGLLLTTGYFSREVKRQAKSKGKIPVDLIDAKDLIYRLRSNSLEVSMQTGEVFKANKQGEL</sequence>
<organism evidence="2 3">
    <name type="scientific">Flavobacterium macacae</name>
    <dbReference type="NCBI Taxonomy" id="2488993"/>
    <lineage>
        <taxon>Bacteria</taxon>
        <taxon>Pseudomonadati</taxon>
        <taxon>Bacteroidota</taxon>
        <taxon>Flavobacteriia</taxon>
        <taxon>Flavobacteriales</taxon>
        <taxon>Flavobacteriaceae</taxon>
        <taxon>Flavobacterium</taxon>
    </lineage>
</organism>